<dbReference type="Pfam" id="PF20169">
    <property type="entry name" value="DUF6537"/>
    <property type="match status" value="1"/>
</dbReference>
<dbReference type="InterPro" id="IPR002869">
    <property type="entry name" value="Pyrv_flavodox_OxRed_cen"/>
</dbReference>
<keyword evidence="1" id="KW-0560">Oxidoreductase</keyword>
<keyword evidence="5" id="KW-1185">Reference proteome</keyword>
<evidence type="ECO:0000259" key="2">
    <source>
        <dbReference type="Pfam" id="PF01558"/>
    </source>
</evidence>
<dbReference type="Proteomes" id="UP000054770">
    <property type="component" value="Unassembled WGS sequence"/>
</dbReference>
<dbReference type="InterPro" id="IPR002880">
    <property type="entry name" value="Pyrv_Fd/Flavodoxin_OxRdtase_N"/>
</dbReference>
<comment type="caution">
    <text evidence="4">The sequence shown here is derived from an EMBL/GenBank/DDBJ whole genome shotgun (WGS) entry which is preliminary data.</text>
</comment>
<dbReference type="CDD" id="cd07034">
    <property type="entry name" value="TPP_PYR_PFOR_IOR-alpha_like"/>
    <property type="match status" value="1"/>
</dbReference>
<feature type="domain" description="DUF6537" evidence="3">
    <location>
        <begin position="957"/>
        <end position="1157"/>
    </location>
</feature>
<dbReference type="SUPFAM" id="SSF52922">
    <property type="entry name" value="TK C-terminal domain-like"/>
    <property type="match status" value="1"/>
</dbReference>
<dbReference type="InterPro" id="IPR019752">
    <property type="entry name" value="Pyrv/ketoisovalerate_OxRed_cat"/>
</dbReference>
<evidence type="ECO:0000313" key="5">
    <source>
        <dbReference type="Proteomes" id="UP000054770"/>
    </source>
</evidence>
<dbReference type="InterPro" id="IPR046667">
    <property type="entry name" value="DUF6537"/>
</dbReference>
<accession>A0A158K5F8</accession>
<reference evidence="4" key="1">
    <citation type="submission" date="2016-01" db="EMBL/GenBank/DDBJ databases">
        <authorList>
            <person name="Peeters C."/>
        </authorList>
    </citation>
    <scope>NUCLEOTIDE SEQUENCE [LARGE SCALE GENOMIC DNA]</scope>
    <source>
        <strain evidence="4">LMG 22940</strain>
    </source>
</reference>
<dbReference type="PANTHER" id="PTHR48084:SF3">
    <property type="entry name" value="SUBUNIT OF PYRUVATE:FLAVODOXIN OXIDOREDUCTASE"/>
    <property type="match status" value="1"/>
</dbReference>
<dbReference type="InterPro" id="IPR009014">
    <property type="entry name" value="Transketo_C/PFOR_II"/>
</dbReference>
<dbReference type="Pfam" id="PF01558">
    <property type="entry name" value="POR"/>
    <property type="match status" value="1"/>
</dbReference>
<dbReference type="EMBL" id="FCON02000065">
    <property type="protein sequence ID" value="SAL76362.1"/>
    <property type="molecule type" value="Genomic_DNA"/>
</dbReference>
<dbReference type="AlphaFoldDB" id="A0A158K5F8"/>
<dbReference type="InterPro" id="IPR051457">
    <property type="entry name" value="2-oxoacid:Fd_oxidoreductase"/>
</dbReference>
<evidence type="ECO:0000259" key="3">
    <source>
        <dbReference type="Pfam" id="PF20169"/>
    </source>
</evidence>
<dbReference type="InterPro" id="IPR029061">
    <property type="entry name" value="THDP-binding"/>
</dbReference>
<organism evidence="4 5">
    <name type="scientific">Caballeronia choica</name>
    <dbReference type="NCBI Taxonomy" id="326476"/>
    <lineage>
        <taxon>Bacteria</taxon>
        <taxon>Pseudomonadati</taxon>
        <taxon>Pseudomonadota</taxon>
        <taxon>Betaproteobacteria</taxon>
        <taxon>Burkholderiales</taxon>
        <taxon>Burkholderiaceae</taxon>
        <taxon>Caballeronia</taxon>
    </lineage>
</organism>
<sequence>MNARGPNGGKGKYMTNANVTIEDKYTQESGRVFISGTQALVRLPLMQRERDLADGNNTAGYISGYRGSPLGTYDTELWKAKTFLQEKHIHFAPGVNEDLAATAVWGTQQAHTFPGAKYDGVFSIWYGKGPGVDRAGDPMKHANLAGTAPLGGVLVVFGDDHAGKSSTVAHQSEQALAANSIPVLYPATIQDYIDFGLSGWALSRYSGLWVGLKCVNETVENTASVNIDESRSRVVLPTEVALPPEGVNFSASSQLEFAPAADEKRLVRFKLPLVHSFVRANKIDRVIFSGPQAKFGIVAAGKSYLDVLQAMQLLGIDDASACEMGIALYKPGLIWPLEPKGIRRFAKGLQELLFVEEKRPFLEDQAARLLYDCPSNERPRISGKTDGSGAPLLSSDYVLEPQEIARAIAARLRECGISTVEIDRRFASAQTRTSLKLSLATSGNPRTPYFCSGCPHNSSTNLPEGSVAVGGIGCHGMGIFMGRTLRSAHMGGEGLTWTGIAPFTETKHIFQNLGDGTYSHSGMLAIHGAVTSKANITYKILFNDAVAMTGGQPVEGGGLLTVQAITHQVKALGVAAIRVVTDEPDKYPDRGAFAPGVSIHHRHDLDSVQRELREVKGTSVLVYDQTCAAEKRRRRKRGTLIDPPVRAFINDAVCEGCGDCSVKSNCVSVEPLETELGRKRVIDQASCNKDLSCISGFCPSFVTVHGGKLRRPKLVQLEDADLALIPEPSPARQSDTFNILIAGVGGTGVVTIGAVLGMAAHIEGKGASVFDMTGMAQKGGAVFSHLKIASNPDEIHAVAIGSDEADLLLGCDALVAGSRDALRSVLREHTHVVMNTHLVPTGAFQRNPDIDFQIDRTCELVSNAAGIDHTLAVDATALALAFTGNALSANMILVGCAYQRGALPLTRASIEKAIELNGVSIDQTKRSFALGRLFAHDPRRFKNETSKGASATEMPLSEFIERRALDLRAYQNDGYAGRYRQLVEKVREAELAVARVNPSELALTRAVAKAYFKLLAYKDEYEVARLYTSGAFEQKLAEQFEGEFTLSFHLAPPLLSKHDPQTGAVLKRNFGPSTFRLFKLLAPLKFVRGTPLDIFGYTSERRMERSLITEYEETISMLLGRLSQENIAGAVSIAALPLEIRGYGHVKLQNVQKVKCRESEMLRAYLEPRVVETSLSAA</sequence>
<dbReference type="SUPFAM" id="SSF53323">
    <property type="entry name" value="Pyruvate-ferredoxin oxidoreductase, PFOR, domain III"/>
    <property type="match status" value="1"/>
</dbReference>
<dbReference type="CDD" id="cd02008">
    <property type="entry name" value="TPP_IOR_alpha"/>
    <property type="match status" value="1"/>
</dbReference>
<gene>
    <name evidence="4" type="ORF">AWB68_04967</name>
</gene>
<name>A0A158K5F8_9BURK</name>
<dbReference type="Gene3D" id="3.40.920.10">
    <property type="entry name" value="Pyruvate-ferredoxin oxidoreductase, PFOR, domain III"/>
    <property type="match status" value="1"/>
</dbReference>
<protein>
    <submittedName>
        <fullName evidence="4">Indolepyruvate ferredoxin oxidoreductase</fullName>
    </submittedName>
</protein>
<dbReference type="PANTHER" id="PTHR48084">
    <property type="entry name" value="2-OXOGLUTARATE OXIDOREDUCTASE SUBUNIT KORB-RELATED"/>
    <property type="match status" value="1"/>
</dbReference>
<feature type="domain" description="Pyruvate/ketoisovalerate oxidoreductase catalytic" evidence="2">
    <location>
        <begin position="745"/>
        <end position="917"/>
    </location>
</feature>
<evidence type="ECO:0000313" key="4">
    <source>
        <dbReference type="EMBL" id="SAL76362.1"/>
    </source>
</evidence>
<dbReference type="NCBIfam" id="NF009588">
    <property type="entry name" value="PRK13029.1"/>
    <property type="match status" value="1"/>
</dbReference>
<proteinExistence type="predicted"/>
<dbReference type="NCBIfam" id="NF009589">
    <property type="entry name" value="PRK13030.1"/>
    <property type="match status" value="1"/>
</dbReference>
<dbReference type="SUPFAM" id="SSF52518">
    <property type="entry name" value="Thiamin diphosphate-binding fold (THDP-binding)"/>
    <property type="match status" value="2"/>
</dbReference>
<dbReference type="Gene3D" id="3.40.50.970">
    <property type="match status" value="1"/>
</dbReference>
<evidence type="ECO:0000256" key="1">
    <source>
        <dbReference type="ARBA" id="ARBA00023002"/>
    </source>
</evidence>
<dbReference type="GO" id="GO:0016903">
    <property type="term" value="F:oxidoreductase activity, acting on the aldehyde or oxo group of donors"/>
    <property type="evidence" value="ECO:0007669"/>
    <property type="project" value="InterPro"/>
</dbReference>